<proteinExistence type="inferred from homology"/>
<comment type="similarity">
    <text evidence="1">Belongs to the methyltransferase superfamily. Type-7 methyltransferase family.</text>
</comment>
<dbReference type="GO" id="GO:0008168">
    <property type="term" value="F:methyltransferase activity"/>
    <property type="evidence" value="ECO:0007669"/>
    <property type="project" value="UniProtKB-KW"/>
</dbReference>
<dbReference type="SUPFAM" id="SSF53335">
    <property type="entry name" value="S-adenosyl-L-methionine-dependent methyltransferases"/>
    <property type="match status" value="1"/>
</dbReference>
<dbReference type="GO" id="GO:0046872">
    <property type="term" value="F:metal ion binding"/>
    <property type="evidence" value="ECO:0007669"/>
    <property type="project" value="UniProtKB-KW"/>
</dbReference>
<reference evidence="6 7" key="1">
    <citation type="journal article" date="2015" name="Proc. Natl. Acad. Sci. U.S.A.">
        <title>The resurrection genome of Boea hygrometrica: A blueprint for survival of dehydration.</title>
        <authorList>
            <person name="Xiao L."/>
            <person name="Yang G."/>
            <person name="Zhang L."/>
            <person name="Yang X."/>
            <person name="Zhao S."/>
            <person name="Ji Z."/>
            <person name="Zhou Q."/>
            <person name="Hu M."/>
            <person name="Wang Y."/>
            <person name="Chen M."/>
            <person name="Xu Y."/>
            <person name="Jin H."/>
            <person name="Xiao X."/>
            <person name="Hu G."/>
            <person name="Bao F."/>
            <person name="Hu Y."/>
            <person name="Wan P."/>
            <person name="Li L."/>
            <person name="Deng X."/>
            <person name="Kuang T."/>
            <person name="Xiang C."/>
            <person name="Zhu J.K."/>
            <person name="Oliver M.J."/>
            <person name="He Y."/>
        </authorList>
    </citation>
    <scope>NUCLEOTIDE SEQUENCE [LARGE SCALE GENOMIC DNA]</scope>
    <source>
        <strain evidence="7">cv. XS01</strain>
    </source>
</reference>
<dbReference type="PANTHER" id="PTHR31009">
    <property type="entry name" value="S-ADENOSYL-L-METHIONINE:CARBOXYL METHYLTRANSFERASE FAMILY PROTEIN"/>
    <property type="match status" value="1"/>
</dbReference>
<name>A0A2Z7AEN0_9LAMI</name>
<evidence type="ECO:0000256" key="2">
    <source>
        <dbReference type="ARBA" id="ARBA00022603"/>
    </source>
</evidence>
<gene>
    <name evidence="6" type="ORF">F511_19836</name>
</gene>
<dbReference type="EMBL" id="KV016229">
    <property type="protein sequence ID" value="KZV20068.1"/>
    <property type="molecule type" value="Genomic_DNA"/>
</dbReference>
<evidence type="ECO:0000256" key="5">
    <source>
        <dbReference type="ARBA" id="ARBA00022842"/>
    </source>
</evidence>
<dbReference type="Gene3D" id="3.40.50.150">
    <property type="entry name" value="Vaccinia Virus protein VP39"/>
    <property type="match status" value="1"/>
</dbReference>
<protein>
    <submittedName>
        <fullName evidence="6">S-adenosyl-L-methionine-dependent methyltransferase superfamily protein</fullName>
    </submittedName>
</protein>
<organism evidence="6 7">
    <name type="scientific">Dorcoceras hygrometricum</name>
    <dbReference type="NCBI Taxonomy" id="472368"/>
    <lineage>
        <taxon>Eukaryota</taxon>
        <taxon>Viridiplantae</taxon>
        <taxon>Streptophyta</taxon>
        <taxon>Embryophyta</taxon>
        <taxon>Tracheophyta</taxon>
        <taxon>Spermatophyta</taxon>
        <taxon>Magnoliopsida</taxon>
        <taxon>eudicotyledons</taxon>
        <taxon>Gunneridae</taxon>
        <taxon>Pentapetalae</taxon>
        <taxon>asterids</taxon>
        <taxon>lamiids</taxon>
        <taxon>Lamiales</taxon>
        <taxon>Gesneriaceae</taxon>
        <taxon>Didymocarpoideae</taxon>
        <taxon>Trichosporeae</taxon>
        <taxon>Loxocarpinae</taxon>
        <taxon>Dorcoceras</taxon>
    </lineage>
</organism>
<keyword evidence="2 6" id="KW-0489">Methyltransferase</keyword>
<dbReference type="InterPro" id="IPR005299">
    <property type="entry name" value="MeTrfase_7"/>
</dbReference>
<keyword evidence="3 6" id="KW-0808">Transferase</keyword>
<dbReference type="Gene3D" id="1.10.1200.270">
    <property type="entry name" value="Methyltransferase, alpha-helical capping domain"/>
    <property type="match status" value="1"/>
</dbReference>
<dbReference type="Pfam" id="PF03492">
    <property type="entry name" value="Methyltransf_7"/>
    <property type="match status" value="1"/>
</dbReference>
<evidence type="ECO:0000313" key="7">
    <source>
        <dbReference type="Proteomes" id="UP000250235"/>
    </source>
</evidence>
<dbReference type="GO" id="GO:0032259">
    <property type="term" value="P:methylation"/>
    <property type="evidence" value="ECO:0007669"/>
    <property type="project" value="UniProtKB-KW"/>
</dbReference>
<sequence length="284" mass="32600">MVDLGCATGPNTFSVLTRVIDTIQHLRRNGNQDSQEFQVFLNDLPDNDFNGLFKLAESLKEEKGLVFGSRSRCFVYGVPGSFYTRLFPRNSLHFAFSSCSLHWLSQVPQGLVRQNKENIYISISSPPEVLDAYAEQYKRDLSTFLRLRGEEMVPGGRMVLTFMGRKVNDFSSQEHYKFYSMLAQTLLDMVTEGLLERDDLYSFNIPFYMPCQQEVRSIINQEGSGGKLVAENIRAIMEPMLVSHFAKLKNCDALFERYSWKIGEYLLKEKAECHMLAFSLNRGD</sequence>
<dbReference type="OrthoDB" id="1523883at2759"/>
<evidence type="ECO:0000256" key="1">
    <source>
        <dbReference type="ARBA" id="ARBA00007967"/>
    </source>
</evidence>
<keyword evidence="4" id="KW-0479">Metal-binding</keyword>
<evidence type="ECO:0000313" key="6">
    <source>
        <dbReference type="EMBL" id="KZV20068.1"/>
    </source>
</evidence>
<accession>A0A2Z7AEN0</accession>
<keyword evidence="5" id="KW-0460">Magnesium</keyword>
<dbReference type="Proteomes" id="UP000250235">
    <property type="component" value="Unassembled WGS sequence"/>
</dbReference>
<keyword evidence="7" id="KW-1185">Reference proteome</keyword>
<evidence type="ECO:0000256" key="4">
    <source>
        <dbReference type="ARBA" id="ARBA00022723"/>
    </source>
</evidence>
<dbReference type="InterPro" id="IPR029063">
    <property type="entry name" value="SAM-dependent_MTases_sf"/>
</dbReference>
<dbReference type="AlphaFoldDB" id="A0A2Z7AEN0"/>
<evidence type="ECO:0000256" key="3">
    <source>
        <dbReference type="ARBA" id="ARBA00022679"/>
    </source>
</evidence>
<dbReference type="InterPro" id="IPR042086">
    <property type="entry name" value="MeTrfase_capping"/>
</dbReference>